<keyword evidence="3" id="KW-1185">Reference proteome</keyword>
<name>A0A564Y918_HYMDI</name>
<protein>
    <submittedName>
        <fullName evidence="2">Uncharacterized protein</fullName>
    </submittedName>
</protein>
<feature type="non-terminal residue" evidence="2">
    <location>
        <position position="154"/>
    </location>
</feature>
<evidence type="ECO:0000313" key="2">
    <source>
        <dbReference type="EMBL" id="VUZ43686.1"/>
    </source>
</evidence>
<feature type="region of interest" description="Disordered" evidence="1">
    <location>
        <begin position="131"/>
        <end position="154"/>
    </location>
</feature>
<organism evidence="2 3">
    <name type="scientific">Hymenolepis diminuta</name>
    <name type="common">Rat tapeworm</name>
    <dbReference type="NCBI Taxonomy" id="6216"/>
    <lineage>
        <taxon>Eukaryota</taxon>
        <taxon>Metazoa</taxon>
        <taxon>Spiralia</taxon>
        <taxon>Lophotrochozoa</taxon>
        <taxon>Platyhelminthes</taxon>
        <taxon>Cestoda</taxon>
        <taxon>Eucestoda</taxon>
        <taxon>Cyclophyllidea</taxon>
        <taxon>Hymenolepididae</taxon>
        <taxon>Hymenolepis</taxon>
    </lineage>
</organism>
<proteinExistence type="predicted"/>
<reference evidence="2 3" key="1">
    <citation type="submission" date="2019-07" db="EMBL/GenBank/DDBJ databases">
        <authorList>
            <person name="Jastrzebski P J."/>
            <person name="Paukszto L."/>
            <person name="Jastrzebski P J."/>
        </authorList>
    </citation>
    <scope>NUCLEOTIDE SEQUENCE [LARGE SCALE GENOMIC DNA]</scope>
    <source>
        <strain evidence="2 3">WMS-il1</strain>
    </source>
</reference>
<sequence length="154" mass="17948">MEGQRNLDFNYNENRNYFDTDELIDEIEELDARLNLPHSLRFTKDPLVQSLAADAWHLRTSKRSIFGKDPTPPDSSSFKNEAAMASQIELMEEFRQQAKRKIKRISVKERNRIIDSVRKFSLDELLRQHLRTASASRGECDPDTDSTTEMEDVQ</sequence>
<evidence type="ECO:0000313" key="3">
    <source>
        <dbReference type="Proteomes" id="UP000321570"/>
    </source>
</evidence>
<dbReference type="AlphaFoldDB" id="A0A564Y918"/>
<dbReference type="Proteomes" id="UP000321570">
    <property type="component" value="Unassembled WGS sequence"/>
</dbReference>
<dbReference type="EMBL" id="CABIJS010000111">
    <property type="protein sequence ID" value="VUZ43686.1"/>
    <property type="molecule type" value="Genomic_DNA"/>
</dbReference>
<feature type="compositionally biased region" description="Acidic residues" evidence="1">
    <location>
        <begin position="141"/>
        <end position="154"/>
    </location>
</feature>
<evidence type="ECO:0000256" key="1">
    <source>
        <dbReference type="SAM" id="MobiDB-lite"/>
    </source>
</evidence>
<accession>A0A564Y918</accession>
<gene>
    <name evidence="2" type="ORF">WMSIL1_LOCUS3962</name>
</gene>